<organism evidence="1 2">
    <name type="scientific">Desulfovibrio piger</name>
    <dbReference type="NCBI Taxonomy" id="901"/>
    <lineage>
        <taxon>Bacteria</taxon>
        <taxon>Pseudomonadati</taxon>
        <taxon>Thermodesulfobacteriota</taxon>
        <taxon>Desulfovibrionia</taxon>
        <taxon>Desulfovibrionales</taxon>
        <taxon>Desulfovibrionaceae</taxon>
        <taxon>Desulfovibrio</taxon>
    </lineage>
</organism>
<name>A0A848C9V2_9BACT</name>
<evidence type="ECO:0000313" key="1">
    <source>
        <dbReference type="EMBL" id="NME52010.1"/>
    </source>
</evidence>
<comment type="caution">
    <text evidence="1">The sequence shown here is derived from an EMBL/GenBank/DDBJ whole genome shotgun (WGS) entry which is preliminary data.</text>
</comment>
<protein>
    <submittedName>
        <fullName evidence="1">Uncharacterized protein</fullName>
    </submittedName>
</protein>
<reference evidence="1 2" key="1">
    <citation type="submission" date="2020-04" db="EMBL/GenBank/DDBJ databases">
        <authorList>
            <person name="Hitch T.C.A."/>
            <person name="Wylensek D."/>
            <person name="Clavel T."/>
        </authorList>
    </citation>
    <scope>NUCLEOTIDE SEQUENCE [LARGE SCALE GENOMIC DNA]</scope>
    <source>
        <strain evidence="1 2">PG-251-APC-1</strain>
    </source>
</reference>
<dbReference type="AlphaFoldDB" id="A0A848C9V2"/>
<gene>
    <name evidence="1" type="ORF">HF854_05600</name>
</gene>
<accession>A0A848C9V2</accession>
<evidence type="ECO:0000313" key="2">
    <source>
        <dbReference type="Proteomes" id="UP000522333"/>
    </source>
</evidence>
<dbReference type="EMBL" id="JABAFY010000015">
    <property type="protein sequence ID" value="NME52010.1"/>
    <property type="molecule type" value="Genomic_DNA"/>
</dbReference>
<dbReference type="RefSeq" id="WP_168935412.1">
    <property type="nucleotide sequence ID" value="NZ_CAMFBL010000024.1"/>
</dbReference>
<sequence>MKQPEELSAYKESVLQDIAQAQRVGADENAITALISQYPLDQALAARLARCYGPKGLENFNLDGIDVAALPAQQKHAKEPDQSVLQQVWEEHVALVMDQVCRMSPEYLDLEQETRLDILLLEQARAENNLQAMLGLEILHVAEDLNLAMQEAEAAEAGHAAGQPGACKMAAFARKIIHSLERQRESLEQAAELLPLVCDAQAYAAAAQTYAQNKKDKDGLPEDGFRQTMQAQRQSLEAAAQDCTTPCLGDLFTARHRNLATAEEIYIRMQRQALSGLSSVTQAEALADSLFPWLADTLEGIVGNELHAGLKDTAAARLDGIRQLLADMEAEEQE</sequence>
<proteinExistence type="predicted"/>
<dbReference type="Proteomes" id="UP000522333">
    <property type="component" value="Unassembled WGS sequence"/>
</dbReference>